<proteinExistence type="predicted"/>
<keyword evidence="3" id="KW-1185">Reference proteome</keyword>
<evidence type="ECO:0000313" key="2">
    <source>
        <dbReference type="EMBL" id="KAI5062346.1"/>
    </source>
</evidence>
<organism evidence="2 3">
    <name type="scientific">Adiantum capillus-veneris</name>
    <name type="common">Maidenhair fern</name>
    <dbReference type="NCBI Taxonomy" id="13818"/>
    <lineage>
        <taxon>Eukaryota</taxon>
        <taxon>Viridiplantae</taxon>
        <taxon>Streptophyta</taxon>
        <taxon>Embryophyta</taxon>
        <taxon>Tracheophyta</taxon>
        <taxon>Polypodiopsida</taxon>
        <taxon>Polypodiidae</taxon>
        <taxon>Polypodiales</taxon>
        <taxon>Pteridineae</taxon>
        <taxon>Pteridaceae</taxon>
        <taxon>Vittarioideae</taxon>
        <taxon>Adiantum</taxon>
    </lineage>
</organism>
<accession>A0A9D4U6A2</accession>
<dbReference type="OrthoDB" id="1996968at2759"/>
<sequence length="302" mass="32974">MAMAATSAEQSAPNAAVSKGALGPNTYPSMALIPASAPTATALSTTVASANSSMQAGIPEAEEAWPFVTKALMVATMTSQPPATAASTLLAVFSPFVQGWGATRTESKRWKERAEAYISEHRKHKTELAHKLDTLHAQSQTLQRSLAEREAKVRELESHHSTLRSSASSLEKKLAEAEAAAHAAKQAHAVEAQEREKQAEAMTKSAQEAKATYEKLSQEADKRAKAQTLEISNLLDKIKEDELVKAKLEERLSSLMASLEEQVAQTIQQATTLQTRFAELNTRNEALERQLASYRRMSTRRF</sequence>
<dbReference type="EMBL" id="JABFUD020000022">
    <property type="protein sequence ID" value="KAI5062346.1"/>
    <property type="molecule type" value="Genomic_DNA"/>
</dbReference>
<comment type="caution">
    <text evidence="2">The sequence shown here is derived from an EMBL/GenBank/DDBJ whole genome shotgun (WGS) entry which is preliminary data.</text>
</comment>
<evidence type="ECO:0000256" key="1">
    <source>
        <dbReference type="SAM" id="MobiDB-lite"/>
    </source>
</evidence>
<feature type="region of interest" description="Disordered" evidence="1">
    <location>
        <begin position="186"/>
        <end position="206"/>
    </location>
</feature>
<gene>
    <name evidence="2" type="ORF">GOP47_0022885</name>
</gene>
<dbReference type="Gene3D" id="6.10.250.1080">
    <property type="match status" value="1"/>
</dbReference>
<dbReference type="AlphaFoldDB" id="A0A9D4U6A2"/>
<evidence type="ECO:0000313" key="3">
    <source>
        <dbReference type="Proteomes" id="UP000886520"/>
    </source>
</evidence>
<name>A0A9D4U6A2_ADICA</name>
<reference evidence="2" key="1">
    <citation type="submission" date="2021-01" db="EMBL/GenBank/DDBJ databases">
        <title>Adiantum capillus-veneris genome.</title>
        <authorList>
            <person name="Fang Y."/>
            <person name="Liao Q."/>
        </authorList>
    </citation>
    <scope>NUCLEOTIDE SEQUENCE</scope>
    <source>
        <strain evidence="2">H3</strain>
        <tissue evidence="2">Leaf</tissue>
    </source>
</reference>
<protein>
    <submittedName>
        <fullName evidence="2">Uncharacterized protein</fullName>
    </submittedName>
</protein>
<dbReference type="Proteomes" id="UP000886520">
    <property type="component" value="Chromosome 22"/>
</dbReference>